<evidence type="ECO:0000313" key="2">
    <source>
        <dbReference type="EMBL" id="ESZ91024.1"/>
    </source>
</evidence>
<dbReference type="PANTHER" id="PTHR47582">
    <property type="entry name" value="P450, PUTATIVE (EUROFUNG)-RELATED"/>
    <property type="match status" value="1"/>
</dbReference>
<dbReference type="PANTHER" id="PTHR47582:SF1">
    <property type="entry name" value="P450, PUTATIVE (EUROFUNG)-RELATED"/>
    <property type="match status" value="1"/>
</dbReference>
<dbReference type="SUPFAM" id="SSF48264">
    <property type="entry name" value="Cytochrome P450"/>
    <property type="match status" value="1"/>
</dbReference>
<dbReference type="GO" id="GO:0004497">
    <property type="term" value="F:monooxygenase activity"/>
    <property type="evidence" value="ECO:0007669"/>
    <property type="project" value="InterPro"/>
</dbReference>
<dbReference type="AlphaFoldDB" id="W9C828"/>
<dbReference type="Proteomes" id="UP000019487">
    <property type="component" value="Unassembled WGS sequence"/>
</dbReference>
<protein>
    <submittedName>
        <fullName evidence="2">Uncharacterized protein</fullName>
    </submittedName>
</protein>
<keyword evidence="1" id="KW-0843">Virulence</keyword>
<dbReference type="GO" id="GO:0005506">
    <property type="term" value="F:iron ion binding"/>
    <property type="evidence" value="ECO:0007669"/>
    <property type="project" value="InterPro"/>
</dbReference>
<dbReference type="InterPro" id="IPR036396">
    <property type="entry name" value="Cyt_P450_sf"/>
</dbReference>
<name>W9C828_SCLBF</name>
<dbReference type="HOGENOM" id="CLU_1316088_0_0_1"/>
<dbReference type="OrthoDB" id="3366823at2759"/>
<evidence type="ECO:0000313" key="3">
    <source>
        <dbReference type="Proteomes" id="UP000019487"/>
    </source>
</evidence>
<dbReference type="GO" id="GO:0016705">
    <property type="term" value="F:oxidoreductase activity, acting on paired donors, with incorporation or reduction of molecular oxygen"/>
    <property type="evidence" value="ECO:0007669"/>
    <property type="project" value="InterPro"/>
</dbReference>
<dbReference type="InterPro" id="IPR001128">
    <property type="entry name" value="Cyt_P450"/>
</dbReference>
<proteinExistence type="predicted"/>
<accession>W9C828</accession>
<keyword evidence="3" id="KW-1185">Reference proteome</keyword>
<dbReference type="STRING" id="1432307.W9C828"/>
<dbReference type="Pfam" id="PF00067">
    <property type="entry name" value="p450"/>
    <property type="match status" value="1"/>
</dbReference>
<sequence>MDYRNRHGFHNWEYLRTQKPLKDPALSKAFVDFEDNAVGIISFPLPRFTCAKAYKARENIVAGFEKFYAEDGPATAFHMVQASSEVSDAHGLSINDKSRLDTCNGHAILANTTPTAFWTIYHVLSDEKVLEEVRAAVLSLVTVEQNNGKITRKINIAQIRDIPIMRSVLHEVLRHYNYGTGTRTVLEDTILDNQYLLKKDSFVFMPNRS</sequence>
<organism evidence="2 3">
    <name type="scientific">Sclerotinia borealis (strain F-4128)</name>
    <dbReference type="NCBI Taxonomy" id="1432307"/>
    <lineage>
        <taxon>Eukaryota</taxon>
        <taxon>Fungi</taxon>
        <taxon>Dikarya</taxon>
        <taxon>Ascomycota</taxon>
        <taxon>Pezizomycotina</taxon>
        <taxon>Leotiomycetes</taxon>
        <taxon>Helotiales</taxon>
        <taxon>Sclerotiniaceae</taxon>
        <taxon>Sclerotinia</taxon>
    </lineage>
</organism>
<dbReference type="InterPro" id="IPR053007">
    <property type="entry name" value="CYP450_monoxygenase_sec-met"/>
</dbReference>
<comment type="caution">
    <text evidence="2">The sequence shown here is derived from an EMBL/GenBank/DDBJ whole genome shotgun (WGS) entry which is preliminary data.</text>
</comment>
<dbReference type="GO" id="GO:0020037">
    <property type="term" value="F:heme binding"/>
    <property type="evidence" value="ECO:0007669"/>
    <property type="project" value="InterPro"/>
</dbReference>
<evidence type="ECO:0000256" key="1">
    <source>
        <dbReference type="ARBA" id="ARBA00023026"/>
    </source>
</evidence>
<gene>
    <name evidence="2" type="ORF">SBOR_8595</name>
</gene>
<dbReference type="Gene3D" id="1.10.630.10">
    <property type="entry name" value="Cytochrome P450"/>
    <property type="match status" value="1"/>
</dbReference>
<dbReference type="EMBL" id="AYSA01000551">
    <property type="protein sequence ID" value="ESZ91024.1"/>
    <property type="molecule type" value="Genomic_DNA"/>
</dbReference>
<reference evidence="2 3" key="1">
    <citation type="journal article" date="2014" name="Genome Announc.">
        <title>Draft genome sequence of Sclerotinia borealis, a psychrophilic plant pathogenic fungus.</title>
        <authorList>
            <person name="Mardanov A.V."/>
            <person name="Beletsky A.V."/>
            <person name="Kadnikov V.V."/>
            <person name="Ignatov A.N."/>
            <person name="Ravin N.V."/>
        </authorList>
    </citation>
    <scope>NUCLEOTIDE SEQUENCE [LARGE SCALE GENOMIC DNA]</scope>
    <source>
        <strain evidence="3">F-4157</strain>
    </source>
</reference>